<dbReference type="EMBL" id="RCZK01000001">
    <property type="protein sequence ID" value="TPG15745.1"/>
    <property type="molecule type" value="Genomic_DNA"/>
</dbReference>
<gene>
    <name evidence="2" type="ORF">EAH84_01465</name>
</gene>
<evidence type="ECO:0000313" key="2">
    <source>
        <dbReference type="EMBL" id="TPG15745.1"/>
    </source>
</evidence>
<dbReference type="Proteomes" id="UP000318413">
    <property type="component" value="Unassembled WGS sequence"/>
</dbReference>
<organism evidence="2 3">
    <name type="scientific">Sphingomonas oligophenolica</name>
    <dbReference type="NCBI Taxonomy" id="301154"/>
    <lineage>
        <taxon>Bacteria</taxon>
        <taxon>Pseudomonadati</taxon>
        <taxon>Pseudomonadota</taxon>
        <taxon>Alphaproteobacteria</taxon>
        <taxon>Sphingomonadales</taxon>
        <taxon>Sphingomonadaceae</taxon>
        <taxon>Sphingomonas</taxon>
    </lineage>
</organism>
<name>A0A502CQ33_9SPHN</name>
<dbReference type="OrthoDB" id="7862423at2"/>
<keyword evidence="1" id="KW-0472">Membrane</keyword>
<feature type="transmembrane region" description="Helical" evidence="1">
    <location>
        <begin position="20"/>
        <end position="41"/>
    </location>
</feature>
<evidence type="ECO:0000313" key="3">
    <source>
        <dbReference type="Proteomes" id="UP000318413"/>
    </source>
</evidence>
<evidence type="ECO:0000256" key="1">
    <source>
        <dbReference type="SAM" id="Phobius"/>
    </source>
</evidence>
<comment type="caution">
    <text evidence="2">The sequence shown here is derived from an EMBL/GenBank/DDBJ whole genome shotgun (WGS) entry which is preliminary data.</text>
</comment>
<protein>
    <submittedName>
        <fullName evidence="2">Uncharacterized protein</fullName>
    </submittedName>
</protein>
<keyword evidence="3" id="KW-1185">Reference proteome</keyword>
<accession>A0A502CQ33</accession>
<keyword evidence="1" id="KW-0812">Transmembrane</keyword>
<proteinExistence type="predicted"/>
<keyword evidence="1" id="KW-1133">Transmembrane helix</keyword>
<dbReference type="AlphaFoldDB" id="A0A502CQ33"/>
<sequence length="71" mass="7786">MSDGGPWFRRKRCGLGFVPVAWPGWVMTIGFVAIAIGLDTLLRERHRIAELAMIAVLAIGLWIVAAQHSAD</sequence>
<reference evidence="2 3" key="1">
    <citation type="journal article" date="2019" name="Environ. Microbiol.">
        <title>Species interactions and distinct microbial communities in high Arctic permafrost affected cryosols are associated with the CH4 and CO2 gas fluxes.</title>
        <authorList>
            <person name="Altshuler I."/>
            <person name="Hamel J."/>
            <person name="Turney S."/>
            <person name="Magnuson E."/>
            <person name="Levesque R."/>
            <person name="Greer C."/>
            <person name="Whyte L.G."/>
        </authorList>
    </citation>
    <scope>NUCLEOTIDE SEQUENCE [LARGE SCALE GENOMIC DNA]</scope>
    <source>
        <strain evidence="2 3">S5.1</strain>
    </source>
</reference>
<feature type="transmembrane region" description="Helical" evidence="1">
    <location>
        <begin position="48"/>
        <end position="65"/>
    </location>
</feature>